<dbReference type="Gene3D" id="3.30.420.40">
    <property type="match status" value="1"/>
</dbReference>
<dbReference type="GO" id="GO:0005829">
    <property type="term" value="C:cytosol"/>
    <property type="evidence" value="ECO:0007669"/>
    <property type="project" value="TreeGrafter"/>
</dbReference>
<dbReference type="PROSITE" id="PS51748">
    <property type="entry name" value="HEXOKINASE_2"/>
    <property type="match status" value="1"/>
</dbReference>
<keyword evidence="3 6" id="KW-0324">Glycolysis</keyword>
<evidence type="ECO:0000313" key="10">
    <source>
        <dbReference type="Proteomes" id="UP000525078"/>
    </source>
</evidence>
<dbReference type="GO" id="GO:0004340">
    <property type="term" value="F:glucokinase activity"/>
    <property type="evidence" value="ECO:0007669"/>
    <property type="project" value="TreeGrafter"/>
</dbReference>
<evidence type="ECO:0000256" key="6">
    <source>
        <dbReference type="RuleBase" id="RU362007"/>
    </source>
</evidence>
<dbReference type="PRINTS" id="PR00475">
    <property type="entry name" value="HEXOKINASE"/>
</dbReference>
<evidence type="ECO:0000256" key="3">
    <source>
        <dbReference type="ARBA" id="ARBA00023152"/>
    </source>
</evidence>
<protein>
    <recommendedName>
        <fullName evidence="6">Phosphotransferase</fullName>
        <ecNumber evidence="6">2.7.1.-</ecNumber>
    </recommendedName>
</protein>
<dbReference type="EMBL" id="JAATIP010000141">
    <property type="protein sequence ID" value="KAF4367732.1"/>
    <property type="molecule type" value="Genomic_DNA"/>
</dbReference>
<dbReference type="InterPro" id="IPR043129">
    <property type="entry name" value="ATPase_NBD"/>
</dbReference>
<dbReference type="GO" id="GO:0006006">
    <property type="term" value="P:glucose metabolic process"/>
    <property type="evidence" value="ECO:0007669"/>
    <property type="project" value="TreeGrafter"/>
</dbReference>
<comment type="pathway">
    <text evidence="2">Carbohydrate metabolism; hexose metabolism.</text>
</comment>
<keyword evidence="6" id="KW-0808">Transferase</keyword>
<dbReference type="GO" id="GO:0001678">
    <property type="term" value="P:intracellular glucose homeostasis"/>
    <property type="evidence" value="ECO:0007669"/>
    <property type="project" value="InterPro"/>
</dbReference>
<dbReference type="AlphaFoldDB" id="A0A7J6FAM5"/>
<feature type="non-terminal residue" evidence="9">
    <location>
        <position position="1"/>
    </location>
</feature>
<reference evidence="9 10" key="1">
    <citation type="journal article" date="2020" name="bioRxiv">
        <title>Sequence and annotation of 42 cannabis genomes reveals extensive copy number variation in cannabinoid synthesis and pathogen resistance genes.</title>
        <authorList>
            <person name="Mckernan K.J."/>
            <person name="Helbert Y."/>
            <person name="Kane L.T."/>
            <person name="Ebling H."/>
            <person name="Zhang L."/>
            <person name="Liu B."/>
            <person name="Eaton Z."/>
            <person name="Mclaughlin S."/>
            <person name="Kingan S."/>
            <person name="Baybayan P."/>
            <person name="Concepcion G."/>
            <person name="Jordan M."/>
            <person name="Riva A."/>
            <person name="Barbazuk W."/>
            <person name="Harkins T."/>
        </authorList>
    </citation>
    <scope>NUCLEOTIDE SEQUENCE [LARGE SCALE GENOMIC DNA]</scope>
    <source>
        <strain evidence="10">cv. Jamaican Lion 4</strain>
        <tissue evidence="9">Leaf</tissue>
    </source>
</reference>
<keyword evidence="6" id="KW-0067">ATP-binding</keyword>
<accession>A0A7J6FAM5</accession>
<dbReference type="InterPro" id="IPR022672">
    <property type="entry name" value="Hexokinase_N"/>
</dbReference>
<dbReference type="GO" id="GO:0006096">
    <property type="term" value="P:glycolytic process"/>
    <property type="evidence" value="ECO:0007669"/>
    <property type="project" value="UniProtKB-KW"/>
</dbReference>
<comment type="catalytic activity">
    <reaction evidence="4">
        <text>a D-hexose + ATP = a D-hexose 6-phosphate + ADP + H(+)</text>
        <dbReference type="Rhea" id="RHEA:22740"/>
        <dbReference type="ChEBI" id="CHEBI:4194"/>
        <dbReference type="ChEBI" id="CHEBI:15378"/>
        <dbReference type="ChEBI" id="CHEBI:30616"/>
        <dbReference type="ChEBI" id="CHEBI:229467"/>
        <dbReference type="ChEBI" id="CHEBI:456216"/>
        <dbReference type="EC" id="2.7.1.1"/>
    </reaction>
    <physiologicalReaction direction="left-to-right" evidence="4">
        <dbReference type="Rhea" id="RHEA:22741"/>
    </physiologicalReaction>
</comment>
<evidence type="ECO:0000256" key="1">
    <source>
        <dbReference type="ARBA" id="ARBA00004888"/>
    </source>
</evidence>
<comment type="catalytic activity">
    <reaction evidence="5">
        <text>D-fructose + ATP = D-fructose 6-phosphate + ADP + H(+)</text>
        <dbReference type="Rhea" id="RHEA:16125"/>
        <dbReference type="ChEBI" id="CHEBI:15378"/>
        <dbReference type="ChEBI" id="CHEBI:30616"/>
        <dbReference type="ChEBI" id="CHEBI:37721"/>
        <dbReference type="ChEBI" id="CHEBI:61527"/>
        <dbReference type="ChEBI" id="CHEBI:456216"/>
        <dbReference type="EC" id="2.7.1.1"/>
    </reaction>
    <physiologicalReaction direction="left-to-right" evidence="5">
        <dbReference type="Rhea" id="RHEA:16126"/>
    </physiologicalReaction>
</comment>
<evidence type="ECO:0000256" key="5">
    <source>
        <dbReference type="ARBA" id="ARBA00047905"/>
    </source>
</evidence>
<feature type="domain" description="Hexokinase N-terminal" evidence="8">
    <location>
        <begin position="49"/>
        <end position="160"/>
    </location>
</feature>
<comment type="caution">
    <text evidence="9">The sequence shown here is derived from an EMBL/GenBank/DDBJ whole genome shotgun (WGS) entry which is preliminary data.</text>
</comment>
<evidence type="ECO:0000256" key="2">
    <source>
        <dbReference type="ARBA" id="ARBA00005028"/>
    </source>
</evidence>
<sequence length="161" mass="17447">PEESTTTDDLQKTTPTPPLADDDGAASPLLTVDDDSSFLANDDDAAFNDEKGLFYALDLGGTNFRVLRVQLGGKDHHVVRQEFDEVSIPPEVMTGSSEGLFDFIAAALAKFVSEEGEGFHPAPGRQRELGFTFSFLVKQLSISSGTLIKWTKGFSIEDMVS</sequence>
<feature type="region of interest" description="Disordered" evidence="7">
    <location>
        <begin position="1"/>
        <end position="27"/>
    </location>
</feature>
<dbReference type="GO" id="GO:0005524">
    <property type="term" value="F:ATP binding"/>
    <property type="evidence" value="ECO:0007669"/>
    <property type="project" value="UniProtKB-UniRule"/>
</dbReference>
<organism evidence="9 10">
    <name type="scientific">Cannabis sativa</name>
    <name type="common">Hemp</name>
    <name type="synonym">Marijuana</name>
    <dbReference type="NCBI Taxonomy" id="3483"/>
    <lineage>
        <taxon>Eukaryota</taxon>
        <taxon>Viridiplantae</taxon>
        <taxon>Streptophyta</taxon>
        <taxon>Embryophyta</taxon>
        <taxon>Tracheophyta</taxon>
        <taxon>Spermatophyta</taxon>
        <taxon>Magnoliopsida</taxon>
        <taxon>eudicotyledons</taxon>
        <taxon>Gunneridae</taxon>
        <taxon>Pentapetalae</taxon>
        <taxon>rosids</taxon>
        <taxon>fabids</taxon>
        <taxon>Rosales</taxon>
        <taxon>Cannabaceae</taxon>
        <taxon>Cannabis</taxon>
    </lineage>
</organism>
<evidence type="ECO:0000313" key="9">
    <source>
        <dbReference type="EMBL" id="KAF4367732.1"/>
    </source>
</evidence>
<dbReference type="Proteomes" id="UP000525078">
    <property type="component" value="Unassembled WGS sequence"/>
</dbReference>
<dbReference type="GO" id="GO:0005536">
    <property type="term" value="F:D-glucose binding"/>
    <property type="evidence" value="ECO:0007669"/>
    <property type="project" value="InterPro"/>
</dbReference>
<evidence type="ECO:0000259" key="8">
    <source>
        <dbReference type="Pfam" id="PF00349"/>
    </source>
</evidence>
<dbReference type="PANTHER" id="PTHR19443:SF16">
    <property type="entry name" value="HEXOKINASE TYPE 1-RELATED"/>
    <property type="match status" value="1"/>
</dbReference>
<gene>
    <name evidence="9" type="ORF">F8388_011307</name>
</gene>
<keyword evidence="6" id="KW-0418">Kinase</keyword>
<name>A0A7J6FAM5_CANSA</name>
<comment type="similarity">
    <text evidence="6">Belongs to the hexokinase family.</text>
</comment>
<dbReference type="EC" id="2.7.1.-" evidence="6"/>
<dbReference type="PANTHER" id="PTHR19443">
    <property type="entry name" value="HEXOKINASE"/>
    <property type="match status" value="1"/>
</dbReference>
<dbReference type="Pfam" id="PF00349">
    <property type="entry name" value="Hexokinase_1"/>
    <property type="match status" value="1"/>
</dbReference>
<evidence type="ECO:0000256" key="7">
    <source>
        <dbReference type="SAM" id="MobiDB-lite"/>
    </source>
</evidence>
<proteinExistence type="inferred from homology"/>
<dbReference type="SUPFAM" id="SSF53067">
    <property type="entry name" value="Actin-like ATPase domain"/>
    <property type="match status" value="1"/>
</dbReference>
<comment type="pathway">
    <text evidence="1">Carbohydrate degradation; glycolysis; D-glyceraldehyde 3-phosphate and glycerone phosphate from D-glucose: step 1/4.</text>
</comment>
<keyword evidence="6" id="KW-0547">Nucleotide-binding</keyword>
<dbReference type="GO" id="GO:0005739">
    <property type="term" value="C:mitochondrion"/>
    <property type="evidence" value="ECO:0007669"/>
    <property type="project" value="TreeGrafter"/>
</dbReference>
<dbReference type="InterPro" id="IPR001312">
    <property type="entry name" value="Hexokinase"/>
</dbReference>
<evidence type="ECO:0000256" key="4">
    <source>
        <dbReference type="ARBA" id="ARBA00044613"/>
    </source>
</evidence>
<dbReference type="GO" id="GO:0008865">
    <property type="term" value="F:fructokinase activity"/>
    <property type="evidence" value="ECO:0007669"/>
    <property type="project" value="TreeGrafter"/>
</dbReference>